<sequence>MTQYFLNNENIHLLWDVLSEETIIKSQSSENITKIAESFKNNLNGFFEFEKSKSKNLIEMNKKYIVLILNFVKDNFKTKSNTKNKITIYPDNNIKNTEKELVTYDEIQNYKKSQFDEDLNKRQEEFINSMTIPIPETPIFTDTLVETPISEFEQTIKEITAQRNYDIEQINNTYNVNKSDEWLKSRQTSVKNDKLETKQIINSSNKVVQPKNVQNDVKYIKIENQLLDSKIYEEQIINLNDDKVNNKKTLSWGKNETREINNIYDNIDADSVYENNIFNKLKRVKTLQNIENSNISLSFNELNAENIKNKTNIESFKDYIKLTDKIERIEHNICLILELLKNKND</sequence>
<reference evidence="1" key="1">
    <citation type="journal article" date="2020" name="Nature">
        <title>Giant virus diversity and host interactions through global metagenomics.</title>
        <authorList>
            <person name="Schulz F."/>
            <person name="Roux S."/>
            <person name="Paez-Espino D."/>
            <person name="Jungbluth S."/>
            <person name="Walsh D.A."/>
            <person name="Denef V.J."/>
            <person name="McMahon K.D."/>
            <person name="Konstantinidis K.T."/>
            <person name="Eloe-Fadrosh E.A."/>
            <person name="Kyrpides N.C."/>
            <person name="Woyke T."/>
        </authorList>
    </citation>
    <scope>NUCLEOTIDE SEQUENCE</scope>
    <source>
        <strain evidence="1">GVMAG-M-3300009155-2</strain>
    </source>
</reference>
<accession>A0A6C0EQU7</accession>
<dbReference type="AlphaFoldDB" id="A0A6C0EQU7"/>
<organism evidence="1">
    <name type="scientific">viral metagenome</name>
    <dbReference type="NCBI Taxonomy" id="1070528"/>
    <lineage>
        <taxon>unclassified sequences</taxon>
        <taxon>metagenomes</taxon>
        <taxon>organismal metagenomes</taxon>
    </lineage>
</organism>
<evidence type="ECO:0000313" key="1">
    <source>
        <dbReference type="EMBL" id="QHT31368.1"/>
    </source>
</evidence>
<name>A0A6C0EQU7_9ZZZZ</name>
<protein>
    <submittedName>
        <fullName evidence="1">Uncharacterized protein</fullName>
    </submittedName>
</protein>
<dbReference type="EMBL" id="MN738918">
    <property type="protein sequence ID" value="QHT31368.1"/>
    <property type="molecule type" value="Genomic_DNA"/>
</dbReference>
<proteinExistence type="predicted"/>